<gene>
    <name evidence="1" type="ORF">MONAX_5E014552</name>
</gene>
<name>A0A5E4DJJ8_MARMO</name>
<dbReference type="AlphaFoldDB" id="A0A5E4DJJ8"/>
<reference evidence="1" key="1">
    <citation type="submission" date="2019-04" db="EMBL/GenBank/DDBJ databases">
        <authorList>
            <person name="Alioto T."/>
            <person name="Alioto T."/>
        </authorList>
    </citation>
    <scope>NUCLEOTIDE SEQUENCE [LARGE SCALE GENOMIC DNA]</scope>
</reference>
<organism evidence="1 2">
    <name type="scientific">Marmota monax</name>
    <name type="common">Woodchuck</name>
    <dbReference type="NCBI Taxonomy" id="9995"/>
    <lineage>
        <taxon>Eukaryota</taxon>
        <taxon>Metazoa</taxon>
        <taxon>Chordata</taxon>
        <taxon>Craniata</taxon>
        <taxon>Vertebrata</taxon>
        <taxon>Euteleostomi</taxon>
        <taxon>Mammalia</taxon>
        <taxon>Eutheria</taxon>
        <taxon>Euarchontoglires</taxon>
        <taxon>Glires</taxon>
        <taxon>Rodentia</taxon>
        <taxon>Sciuromorpha</taxon>
        <taxon>Sciuridae</taxon>
        <taxon>Xerinae</taxon>
        <taxon>Marmotini</taxon>
        <taxon>Marmota</taxon>
    </lineage>
</organism>
<dbReference type="Proteomes" id="UP000335636">
    <property type="component" value="Unassembled WGS sequence"/>
</dbReference>
<dbReference type="SUPFAM" id="SSF54593">
    <property type="entry name" value="Glyoxalase/Bleomycin resistance protein/Dihydroxybiphenyl dioxygenase"/>
    <property type="match status" value="1"/>
</dbReference>
<keyword evidence="2" id="KW-1185">Reference proteome</keyword>
<evidence type="ECO:0000313" key="2">
    <source>
        <dbReference type="Proteomes" id="UP000335636"/>
    </source>
</evidence>
<comment type="caution">
    <text evidence="1">The sequence shown here is derived from an EMBL/GenBank/DDBJ whole genome shotgun (WGS) entry which is preliminary data.</text>
</comment>
<evidence type="ECO:0008006" key="3">
    <source>
        <dbReference type="Google" id="ProtNLM"/>
    </source>
</evidence>
<feature type="non-terminal residue" evidence="1">
    <location>
        <position position="1"/>
    </location>
</feature>
<dbReference type="Gene3D" id="3.10.180.10">
    <property type="entry name" value="2,3-Dihydroxybiphenyl 1,2-Dioxygenase, domain 1"/>
    <property type="match status" value="1"/>
</dbReference>
<evidence type="ECO:0000313" key="1">
    <source>
        <dbReference type="EMBL" id="VTJ92361.1"/>
    </source>
</evidence>
<sequence length="52" mass="5845">AASFYCSKMGFEPLAYRGLETGSREVVSHVVKQGKVHLHPRDPLFLELSWGL</sequence>
<proteinExistence type="predicted"/>
<protein>
    <recommendedName>
        <fullName evidence="3">VOC domain-containing protein</fullName>
    </recommendedName>
</protein>
<dbReference type="EMBL" id="CABDUW010018835">
    <property type="protein sequence ID" value="VTJ92361.1"/>
    <property type="molecule type" value="Genomic_DNA"/>
</dbReference>
<accession>A0A5E4DJJ8</accession>
<dbReference type="InterPro" id="IPR029068">
    <property type="entry name" value="Glyas_Bleomycin-R_OHBP_Dase"/>
</dbReference>